<accession>A0A1V6MTH1</accession>
<comment type="caution">
    <text evidence="1">The sequence shown here is derived from an EMBL/GenBank/DDBJ whole genome shotgun (WGS) entry which is preliminary data.</text>
</comment>
<gene>
    <name evidence="1" type="ORF">BM536_013585</name>
</gene>
<dbReference type="AlphaFoldDB" id="A0A1V6MTH1"/>
<evidence type="ECO:0008006" key="3">
    <source>
        <dbReference type="Google" id="ProtNLM"/>
    </source>
</evidence>
<evidence type="ECO:0000313" key="1">
    <source>
        <dbReference type="EMBL" id="OQD55567.1"/>
    </source>
</evidence>
<dbReference type="Proteomes" id="UP000184286">
    <property type="component" value="Unassembled WGS sequence"/>
</dbReference>
<dbReference type="RefSeq" id="WP_073495745.1">
    <property type="nucleotide sequence ID" value="NZ_MPOH02000011.1"/>
</dbReference>
<evidence type="ECO:0000313" key="2">
    <source>
        <dbReference type="Proteomes" id="UP000184286"/>
    </source>
</evidence>
<name>A0A1V6MTH1_9ACTN</name>
<dbReference type="STRING" id="114686.BM536_013585"/>
<organism evidence="1 2">
    <name type="scientific">Streptomyces phaeoluteigriseus</name>
    <dbReference type="NCBI Taxonomy" id="114686"/>
    <lineage>
        <taxon>Bacteria</taxon>
        <taxon>Bacillati</taxon>
        <taxon>Actinomycetota</taxon>
        <taxon>Actinomycetes</taxon>
        <taxon>Kitasatosporales</taxon>
        <taxon>Streptomycetaceae</taxon>
        <taxon>Streptomyces</taxon>
        <taxon>Streptomyces aurantiacus group</taxon>
    </lineage>
</organism>
<reference evidence="2" key="1">
    <citation type="submission" date="2016-11" db="EMBL/GenBank/DDBJ databases">
        <authorList>
            <person name="Schniete J.K."/>
            <person name="Salih T."/>
            <person name="Algora Gallardo L."/>
            <person name="Martinez Fernandez S."/>
            <person name="Herron P.R."/>
        </authorList>
    </citation>
    <scope>NUCLEOTIDE SEQUENCE [LARGE SCALE GENOMIC DNA]</scope>
    <source>
        <strain evidence="2">DSM 41896</strain>
    </source>
</reference>
<dbReference type="OrthoDB" id="4323058at2"/>
<sequence length="394" mass="42529">MSTTSSTTGSTPVITLSEAELDPYVTHAPSRRWLSGPGLPDVGALVTFEALRADGLRTVADSTGDPGHRLPDDLRDQLVIGGLLGLAGAGTESVLLDGATGEITTTYFFHDRPDLMDRRPLAPSLEKLVRFATAADELAALRGQFAAYAGRFGPEAVAEASGQLLALYESGADGEVPPFWRLAAVIRPLALVAGPGTRSGLALDLPPRLLDEEFDLGAIVRFEEVDFPAALSHEPTRRFLRETGLPEECVWFSLGMDVPLPTLAEHWADEPDTRLPDGADRLIRLGHLVEDTSLVLDGTTGAVLAWSEAEARLRPLNADISTLAFTLWLVHREHTLDAEHELTEAYDQLADTMTRTLAALDPVACDPTPRTPTDDGWRYWPGMFEDEAGGGLYA</sequence>
<reference evidence="1 2" key="2">
    <citation type="submission" date="2017-02" db="EMBL/GenBank/DDBJ databases">
        <title>Draft genome sequence of Streptomyces phaeoluteigriseus type strain DSM41896.</title>
        <authorList>
            <person name="Salih T.S."/>
            <person name="Algora Gallardo L."/>
            <person name="Melo Santos T."/>
            <person name="Filgueira Martinez S."/>
            <person name="Herron P.R."/>
        </authorList>
    </citation>
    <scope>NUCLEOTIDE SEQUENCE [LARGE SCALE GENOMIC DNA]</scope>
    <source>
        <strain evidence="1 2">DSM 41896</strain>
    </source>
</reference>
<dbReference type="Pfam" id="PF14435">
    <property type="entry name" value="SUKH-4"/>
    <property type="match status" value="2"/>
</dbReference>
<proteinExistence type="predicted"/>
<dbReference type="EMBL" id="MPOH02000011">
    <property type="protein sequence ID" value="OQD55567.1"/>
    <property type="molecule type" value="Genomic_DNA"/>
</dbReference>
<dbReference type="InterPro" id="IPR025851">
    <property type="entry name" value="SUKH-4"/>
</dbReference>
<protein>
    <recommendedName>
        <fullName evidence="3">SUKH-4 family immunity protein</fullName>
    </recommendedName>
</protein>